<evidence type="ECO:0000256" key="5">
    <source>
        <dbReference type="ARBA" id="ARBA00023163"/>
    </source>
</evidence>
<reference key="1">
    <citation type="submission" date="2010-11" db="EMBL/GenBank/DDBJ databases">
        <title>The complete sequence of chromosome of Isophaera pallida ATCC 43644.</title>
        <authorList>
            <consortium name="US DOE Joint Genome Institute (JGI-PGF)"/>
            <person name="Lucas S."/>
            <person name="Copeland A."/>
            <person name="Lapidus A."/>
            <person name="Bruce D."/>
            <person name="Goodwin L."/>
            <person name="Pitluck S."/>
            <person name="Kyrpides N."/>
            <person name="Mavromatis K."/>
            <person name="Pagani I."/>
            <person name="Ivanova N."/>
            <person name="Saunders E."/>
            <person name="Brettin T."/>
            <person name="Detter J.C."/>
            <person name="Han C."/>
            <person name="Tapia R."/>
            <person name="Land M."/>
            <person name="Hauser L."/>
            <person name="Markowitz V."/>
            <person name="Cheng J.-F."/>
            <person name="Hugenholtz P."/>
            <person name="Woyke T."/>
            <person name="Wu D."/>
            <person name="Eisen J.A."/>
        </authorList>
    </citation>
    <scope>NUCLEOTIDE SEQUENCE</scope>
    <source>
        <strain>ATCC 43644</strain>
    </source>
</reference>
<name>E8R645_ISOPI</name>
<feature type="region of interest" description="Disordered" evidence="7">
    <location>
        <begin position="198"/>
        <end position="222"/>
    </location>
</feature>
<keyword evidence="2 6" id="KW-0805">Transcription regulation</keyword>
<evidence type="ECO:0000313" key="10">
    <source>
        <dbReference type="EMBL" id="ADV60740.1"/>
    </source>
</evidence>
<dbReference type="CDD" id="cd06171">
    <property type="entry name" value="Sigma70_r4"/>
    <property type="match status" value="1"/>
</dbReference>
<keyword evidence="3 6" id="KW-0731">Sigma factor</keyword>
<dbReference type="RefSeq" id="WP_013563029.1">
    <property type="nucleotide sequence ID" value="NC_014962.1"/>
</dbReference>
<evidence type="ECO:0000256" key="6">
    <source>
        <dbReference type="RuleBase" id="RU000716"/>
    </source>
</evidence>
<dbReference type="InterPro" id="IPR013325">
    <property type="entry name" value="RNA_pol_sigma_r2"/>
</dbReference>
<gene>
    <name evidence="10" type="ordered locus">Isop_0143</name>
</gene>
<dbReference type="InterPro" id="IPR000838">
    <property type="entry name" value="RNA_pol_sigma70_ECF_CS"/>
</dbReference>
<dbReference type="eggNOG" id="COG1595">
    <property type="taxonomic scope" value="Bacteria"/>
</dbReference>
<dbReference type="EMBL" id="CP002353">
    <property type="protein sequence ID" value="ADV60740.1"/>
    <property type="molecule type" value="Genomic_DNA"/>
</dbReference>
<dbReference type="InterPro" id="IPR013249">
    <property type="entry name" value="RNA_pol_sigma70_r4_t2"/>
</dbReference>
<evidence type="ECO:0000256" key="3">
    <source>
        <dbReference type="ARBA" id="ARBA00023082"/>
    </source>
</evidence>
<keyword evidence="5 6" id="KW-0804">Transcription</keyword>
<organism evidence="10 11">
    <name type="scientific">Isosphaera pallida (strain ATCC 43644 / DSM 9630 / IS1B)</name>
    <dbReference type="NCBI Taxonomy" id="575540"/>
    <lineage>
        <taxon>Bacteria</taxon>
        <taxon>Pseudomonadati</taxon>
        <taxon>Planctomycetota</taxon>
        <taxon>Planctomycetia</taxon>
        <taxon>Isosphaerales</taxon>
        <taxon>Isosphaeraceae</taxon>
        <taxon>Isosphaera</taxon>
    </lineage>
</organism>
<dbReference type="AlphaFoldDB" id="E8R645"/>
<dbReference type="NCBIfam" id="TIGR02937">
    <property type="entry name" value="sigma70-ECF"/>
    <property type="match status" value="1"/>
</dbReference>
<evidence type="ECO:0000313" key="11">
    <source>
        <dbReference type="Proteomes" id="UP000008631"/>
    </source>
</evidence>
<dbReference type="InterPro" id="IPR007627">
    <property type="entry name" value="RNA_pol_sigma70_r2"/>
</dbReference>
<feature type="domain" description="RNA polymerase sigma factor 70 region 4 type 2" evidence="9">
    <location>
        <begin position="130"/>
        <end position="183"/>
    </location>
</feature>
<feature type="compositionally biased region" description="Polar residues" evidence="7">
    <location>
        <begin position="212"/>
        <end position="222"/>
    </location>
</feature>
<reference evidence="10 11" key="2">
    <citation type="journal article" date="2011" name="Stand. Genomic Sci.">
        <title>Complete genome sequence of Isosphaera pallida type strain (IS1B).</title>
        <authorList>
            <consortium name="US DOE Joint Genome Institute (JGI-PGF)"/>
            <person name="Goker M."/>
            <person name="Cleland D."/>
            <person name="Saunders E."/>
            <person name="Lapidus A."/>
            <person name="Nolan M."/>
            <person name="Lucas S."/>
            <person name="Hammon N."/>
            <person name="Deshpande S."/>
            <person name="Cheng J.F."/>
            <person name="Tapia R."/>
            <person name="Han C."/>
            <person name="Goodwin L."/>
            <person name="Pitluck S."/>
            <person name="Liolios K."/>
            <person name="Pagani I."/>
            <person name="Ivanova N."/>
            <person name="Mavromatis K."/>
            <person name="Pati A."/>
            <person name="Chen A."/>
            <person name="Palaniappan K."/>
            <person name="Land M."/>
            <person name="Hauser L."/>
            <person name="Chang Y.J."/>
            <person name="Jeffries C.D."/>
            <person name="Detter J.C."/>
            <person name="Beck B."/>
            <person name="Woyke T."/>
            <person name="Bristow J."/>
            <person name="Eisen J.A."/>
            <person name="Markowitz V."/>
            <person name="Hugenholtz P."/>
            <person name="Kyrpides N.C."/>
            <person name="Klenk H.P."/>
        </authorList>
    </citation>
    <scope>NUCLEOTIDE SEQUENCE [LARGE SCALE GENOMIC DNA]</scope>
    <source>
        <strain evidence="11">ATCC 43644 / DSM 9630 / IS1B</strain>
    </source>
</reference>
<dbReference type="PANTHER" id="PTHR43133:SF8">
    <property type="entry name" value="RNA POLYMERASE SIGMA FACTOR HI_1459-RELATED"/>
    <property type="match status" value="1"/>
</dbReference>
<protein>
    <recommendedName>
        <fullName evidence="6">RNA polymerase sigma factor</fullName>
    </recommendedName>
</protein>
<dbReference type="InterPro" id="IPR039425">
    <property type="entry name" value="RNA_pol_sigma-70-like"/>
</dbReference>
<dbReference type="GO" id="GO:0016987">
    <property type="term" value="F:sigma factor activity"/>
    <property type="evidence" value="ECO:0007669"/>
    <property type="project" value="UniProtKB-KW"/>
</dbReference>
<evidence type="ECO:0000256" key="7">
    <source>
        <dbReference type="SAM" id="MobiDB-lite"/>
    </source>
</evidence>
<dbReference type="OrthoDB" id="9785675at2"/>
<dbReference type="SUPFAM" id="SSF88659">
    <property type="entry name" value="Sigma3 and sigma4 domains of RNA polymerase sigma factors"/>
    <property type="match status" value="1"/>
</dbReference>
<dbReference type="GO" id="GO:0006352">
    <property type="term" value="P:DNA-templated transcription initiation"/>
    <property type="evidence" value="ECO:0007669"/>
    <property type="project" value="InterPro"/>
</dbReference>
<dbReference type="InParanoid" id="E8R645"/>
<dbReference type="STRING" id="575540.Isop_0143"/>
<dbReference type="KEGG" id="ipa:Isop_0143"/>
<dbReference type="InterPro" id="IPR013324">
    <property type="entry name" value="RNA_pol_sigma_r3/r4-like"/>
</dbReference>
<evidence type="ECO:0000259" key="9">
    <source>
        <dbReference type="Pfam" id="PF08281"/>
    </source>
</evidence>
<accession>E8R645</accession>
<dbReference type="HOGENOM" id="CLU_047691_1_0_0"/>
<evidence type="ECO:0000256" key="2">
    <source>
        <dbReference type="ARBA" id="ARBA00023015"/>
    </source>
</evidence>
<proteinExistence type="inferred from homology"/>
<evidence type="ECO:0000259" key="8">
    <source>
        <dbReference type="Pfam" id="PF04542"/>
    </source>
</evidence>
<sequence length="222" mass="25135">MTATFAQAKTATDETLVELARRNCAPAREELFRRHWVVSRRIAIRLLGQESDAEDVVQAAMIKALAHLDDFDGRSQFRTWLLRIVTNTALDAGRRRGRGLARRIHRGELDRGEPIQDLDPSRTLQLEDLRRALDDALNQLSPTLRTTFVLFADAELSYKEIAETLGIPIGTVMSRIHQARRKLQEHLRDTLQADWDLTTPASRPERSPAEPQPNTSASIPLD</sequence>
<evidence type="ECO:0000256" key="1">
    <source>
        <dbReference type="ARBA" id="ARBA00010641"/>
    </source>
</evidence>
<dbReference type="Pfam" id="PF04542">
    <property type="entry name" value="Sigma70_r2"/>
    <property type="match status" value="1"/>
</dbReference>
<dbReference type="Pfam" id="PF08281">
    <property type="entry name" value="Sigma70_r4_2"/>
    <property type="match status" value="1"/>
</dbReference>
<dbReference type="PROSITE" id="PS01063">
    <property type="entry name" value="SIGMA70_ECF"/>
    <property type="match status" value="1"/>
</dbReference>
<dbReference type="Proteomes" id="UP000008631">
    <property type="component" value="Chromosome"/>
</dbReference>
<keyword evidence="4 6" id="KW-0238">DNA-binding</keyword>
<dbReference type="Gene3D" id="1.10.10.10">
    <property type="entry name" value="Winged helix-like DNA-binding domain superfamily/Winged helix DNA-binding domain"/>
    <property type="match status" value="1"/>
</dbReference>
<dbReference type="Gene3D" id="1.10.1740.10">
    <property type="match status" value="1"/>
</dbReference>
<dbReference type="PANTHER" id="PTHR43133">
    <property type="entry name" value="RNA POLYMERASE ECF-TYPE SIGMA FACTO"/>
    <property type="match status" value="1"/>
</dbReference>
<dbReference type="InterPro" id="IPR014284">
    <property type="entry name" value="RNA_pol_sigma-70_dom"/>
</dbReference>
<keyword evidence="11" id="KW-1185">Reference proteome</keyword>
<dbReference type="SUPFAM" id="SSF88946">
    <property type="entry name" value="Sigma2 domain of RNA polymerase sigma factors"/>
    <property type="match status" value="1"/>
</dbReference>
<comment type="similarity">
    <text evidence="1 6">Belongs to the sigma-70 factor family. ECF subfamily.</text>
</comment>
<feature type="domain" description="RNA polymerase sigma-70 region 2" evidence="8">
    <location>
        <begin position="32"/>
        <end position="98"/>
    </location>
</feature>
<dbReference type="GO" id="GO:0003677">
    <property type="term" value="F:DNA binding"/>
    <property type="evidence" value="ECO:0007669"/>
    <property type="project" value="UniProtKB-KW"/>
</dbReference>
<evidence type="ECO:0000256" key="4">
    <source>
        <dbReference type="ARBA" id="ARBA00023125"/>
    </source>
</evidence>
<dbReference type="InterPro" id="IPR036388">
    <property type="entry name" value="WH-like_DNA-bd_sf"/>
</dbReference>